<organism evidence="3 4">
    <name type="scientific">Microbacterium salsuginis</name>
    <dbReference type="NCBI Taxonomy" id="2722803"/>
    <lineage>
        <taxon>Bacteria</taxon>
        <taxon>Bacillati</taxon>
        <taxon>Actinomycetota</taxon>
        <taxon>Actinomycetes</taxon>
        <taxon>Micrococcales</taxon>
        <taxon>Microbacteriaceae</taxon>
        <taxon>Microbacterium</taxon>
    </lineage>
</organism>
<evidence type="ECO:0000256" key="1">
    <source>
        <dbReference type="ARBA" id="ARBA00023450"/>
    </source>
</evidence>
<dbReference type="RefSeq" id="WP_168911630.1">
    <property type="nucleotide sequence ID" value="NZ_JABACI010000001.1"/>
</dbReference>
<comment type="similarity">
    <text evidence="1">Belongs to the Rv1128c/1148c/1588c/1702c/1945/3466 family.</text>
</comment>
<evidence type="ECO:0000313" key="3">
    <source>
        <dbReference type="EMBL" id="NLP83194.1"/>
    </source>
</evidence>
<dbReference type="InterPro" id="IPR003615">
    <property type="entry name" value="HNH_nuc"/>
</dbReference>
<name>A0ABX1K8B4_9MICO</name>
<dbReference type="Pfam" id="PF01844">
    <property type="entry name" value="HNH"/>
    <property type="match status" value="1"/>
</dbReference>
<feature type="domain" description="HNH nuclease" evidence="2">
    <location>
        <begin position="362"/>
        <end position="413"/>
    </location>
</feature>
<evidence type="ECO:0000313" key="4">
    <source>
        <dbReference type="Proteomes" id="UP001429745"/>
    </source>
</evidence>
<comment type="caution">
    <text evidence="3">The sequence shown here is derived from an EMBL/GenBank/DDBJ whole genome shotgun (WGS) entry which is preliminary data.</text>
</comment>
<accession>A0ABX1K8B4</accession>
<sequence length="461" mass="49001">MTDPFAGVEQALADARAAWESARAGEAPVDGRSGASIAALSEAVGLLRRSVDAVHVQVAAEVARASRQELGNAGLAKQQGFRTPAAMIAASTGTSVGEAARLVAVGEATTPRMTLTGAEAPPKYPEVAGRLDAQRISVAAAAAIVALLDKVALRVPTEGLQQAERTLVQQASGLALDQLNKILQRAEAWLDPDGVEPREAELRGRAWHFHEDRSGMLVISAKLDPETAAPVKAAIEAMVGAELRNQDSRRCEREAGVASGLPDEDRRTIPQMQADAIAMICRHMRGCDSKGVPTGGSSVVVRIGLEQLVSGEGHGTIDGMAQPVSVATIRRMAADAQIIPLVLGGDSEVLDFGRAKRLFTTPQKLALGERDGGCVGCGLPPGMTQVHHLRWWDRDTGPTDLDNGVLLCVRCHHRIHDDGWEIRIEGTGVRAKVWLIPPVYVDPTRTPRLGGRAHRDYVLSA</sequence>
<dbReference type="Proteomes" id="UP001429745">
    <property type="component" value="Unassembled WGS sequence"/>
</dbReference>
<gene>
    <name evidence="3" type="ORF">HF576_04995</name>
</gene>
<dbReference type="Pfam" id="PF02720">
    <property type="entry name" value="DUF222"/>
    <property type="match status" value="1"/>
</dbReference>
<dbReference type="CDD" id="cd00085">
    <property type="entry name" value="HNHc"/>
    <property type="match status" value="1"/>
</dbReference>
<keyword evidence="4" id="KW-1185">Reference proteome</keyword>
<dbReference type="EMBL" id="JABACI010000001">
    <property type="protein sequence ID" value="NLP83194.1"/>
    <property type="molecule type" value="Genomic_DNA"/>
</dbReference>
<dbReference type="Gene3D" id="1.10.30.50">
    <property type="match status" value="1"/>
</dbReference>
<dbReference type="InterPro" id="IPR002711">
    <property type="entry name" value="HNH"/>
</dbReference>
<protein>
    <submittedName>
        <fullName evidence="3">DUF222 domain-containing protein</fullName>
    </submittedName>
</protein>
<dbReference type="InterPro" id="IPR003870">
    <property type="entry name" value="DUF222"/>
</dbReference>
<evidence type="ECO:0000259" key="2">
    <source>
        <dbReference type="SMART" id="SM00507"/>
    </source>
</evidence>
<dbReference type="SMART" id="SM00507">
    <property type="entry name" value="HNHc"/>
    <property type="match status" value="1"/>
</dbReference>
<reference evidence="3 4" key="1">
    <citation type="submission" date="2020-04" db="EMBL/GenBank/DDBJ databases">
        <title>CFH 90308 Microbacterium sp.</title>
        <authorList>
            <person name="Nie G."/>
            <person name="Ming H."/>
            <person name="Xia T."/>
        </authorList>
    </citation>
    <scope>NUCLEOTIDE SEQUENCE [LARGE SCALE GENOMIC DNA]</scope>
    <source>
        <strain evidence="3 4">CFH 90308</strain>
    </source>
</reference>
<proteinExistence type="inferred from homology"/>